<dbReference type="Proteomes" id="UP001595886">
    <property type="component" value="Unassembled WGS sequence"/>
</dbReference>
<dbReference type="RefSeq" id="WP_380021550.1">
    <property type="nucleotide sequence ID" value="NZ_JBHSHD010000010.1"/>
</dbReference>
<organism evidence="2 3">
    <name type="scientific">Dokdonella ginsengisoli</name>
    <dbReference type="NCBI Taxonomy" id="363846"/>
    <lineage>
        <taxon>Bacteria</taxon>
        <taxon>Pseudomonadati</taxon>
        <taxon>Pseudomonadota</taxon>
        <taxon>Gammaproteobacteria</taxon>
        <taxon>Lysobacterales</taxon>
        <taxon>Rhodanobacteraceae</taxon>
        <taxon>Dokdonella</taxon>
    </lineage>
</organism>
<comment type="caution">
    <text evidence="2">The sequence shown here is derived from an EMBL/GenBank/DDBJ whole genome shotgun (WGS) entry which is preliminary data.</text>
</comment>
<evidence type="ECO:0000313" key="2">
    <source>
        <dbReference type="EMBL" id="MFC4821265.1"/>
    </source>
</evidence>
<feature type="compositionally biased region" description="Basic residues" evidence="1">
    <location>
        <begin position="95"/>
        <end position="104"/>
    </location>
</feature>
<reference evidence="3" key="1">
    <citation type="journal article" date="2019" name="Int. J. Syst. Evol. Microbiol.">
        <title>The Global Catalogue of Microorganisms (GCM) 10K type strain sequencing project: providing services to taxonomists for standard genome sequencing and annotation.</title>
        <authorList>
            <consortium name="The Broad Institute Genomics Platform"/>
            <consortium name="The Broad Institute Genome Sequencing Center for Infectious Disease"/>
            <person name="Wu L."/>
            <person name="Ma J."/>
        </authorList>
    </citation>
    <scope>NUCLEOTIDE SEQUENCE [LARGE SCALE GENOMIC DNA]</scope>
    <source>
        <strain evidence="3">CCUG 30340</strain>
    </source>
</reference>
<keyword evidence="3" id="KW-1185">Reference proteome</keyword>
<evidence type="ECO:0000256" key="1">
    <source>
        <dbReference type="SAM" id="MobiDB-lite"/>
    </source>
</evidence>
<sequence>MPSSTHRKQSPKRWSAHVTRTSHALDLREGVFTLDDPAAIARALKRSAERSRRRKSDPFRSAMSMLTFYLNRAGANLSKRRRATLERAKDELRELRRRSRRGSGAHRPAGRTG</sequence>
<accession>A0ABV9QW47</accession>
<proteinExistence type="predicted"/>
<feature type="region of interest" description="Disordered" evidence="1">
    <location>
        <begin position="80"/>
        <end position="113"/>
    </location>
</feature>
<dbReference type="InterPro" id="IPR021513">
    <property type="entry name" value="Phage_RSL1_Orf186"/>
</dbReference>
<dbReference type="EMBL" id="JBHSHD010000010">
    <property type="protein sequence ID" value="MFC4821265.1"/>
    <property type="molecule type" value="Genomic_DNA"/>
</dbReference>
<evidence type="ECO:0000313" key="3">
    <source>
        <dbReference type="Proteomes" id="UP001595886"/>
    </source>
</evidence>
<dbReference type="Pfam" id="PF11373">
    <property type="entry name" value="DUF3175"/>
    <property type="match status" value="1"/>
</dbReference>
<feature type="compositionally biased region" description="Basic and acidic residues" evidence="1">
    <location>
        <begin position="83"/>
        <end position="94"/>
    </location>
</feature>
<gene>
    <name evidence="2" type="ORF">ACFO6Q_13085</name>
</gene>
<protein>
    <submittedName>
        <fullName evidence="2">DUF3175 domain-containing protein</fullName>
    </submittedName>
</protein>
<name>A0ABV9QW47_9GAMM</name>